<dbReference type="Gene3D" id="1.20.1260.100">
    <property type="entry name" value="TspO/MBR protein"/>
    <property type="match status" value="1"/>
</dbReference>
<feature type="transmembrane region" description="Helical" evidence="1">
    <location>
        <begin position="51"/>
        <end position="78"/>
    </location>
</feature>
<organism evidence="2 3">
    <name type="scientific">Mycolicibacterium rutilum</name>
    <name type="common">Mycobacterium rutilum</name>
    <dbReference type="NCBI Taxonomy" id="370526"/>
    <lineage>
        <taxon>Bacteria</taxon>
        <taxon>Bacillati</taxon>
        <taxon>Actinomycetota</taxon>
        <taxon>Actinomycetes</taxon>
        <taxon>Mycobacteriales</taxon>
        <taxon>Mycobacteriaceae</taxon>
        <taxon>Mycolicibacterium</taxon>
    </lineage>
</organism>
<feature type="transmembrane region" description="Helical" evidence="1">
    <location>
        <begin position="90"/>
        <end position="110"/>
    </location>
</feature>
<dbReference type="AlphaFoldDB" id="A0A1H6J1Y8"/>
<proteinExistence type="predicted"/>
<dbReference type="Proteomes" id="UP000182915">
    <property type="component" value="Chromosome I"/>
</dbReference>
<dbReference type="InterPro" id="IPR038330">
    <property type="entry name" value="TspO/MBR-related_sf"/>
</dbReference>
<dbReference type="EMBL" id="LT629971">
    <property type="protein sequence ID" value="SEH53493.1"/>
    <property type="molecule type" value="Genomic_DNA"/>
</dbReference>
<sequence>MVSTVDRRTSLLWPIAAAVATAATLVVNYLANGLPINGQTTGDVTRRFEVYFVPAGYVFSIWSLIYLGLIAYSGYLAVAATKGWADSGTARAIAPWYLVTALANCCWLFAWHHNQFPLSMLLMLVLLAALIVIYRLQAAHPPTSTLERWAVHIPFRVYLGWISVATIANATITLDNAGWSGFGLSEPTWGVIMVAVATALGVAMSLRHNDIAYALVIIWALVGIAVRLSETTSVLTASLAGAALLALLQLMLGLRSRRSHTPRIRGAATAQPERRTA</sequence>
<reference evidence="3" key="1">
    <citation type="submission" date="2016-10" db="EMBL/GenBank/DDBJ databases">
        <authorList>
            <person name="Varghese N."/>
            <person name="Submissions S."/>
        </authorList>
    </citation>
    <scope>NUCLEOTIDE SEQUENCE [LARGE SCALE GENOMIC DNA]</scope>
    <source>
        <strain evidence="3">DSM 45405</strain>
    </source>
</reference>
<feature type="transmembrane region" description="Helical" evidence="1">
    <location>
        <begin position="116"/>
        <end position="134"/>
    </location>
</feature>
<protein>
    <submittedName>
        <fullName evidence="2">TspO/MBR family protein</fullName>
    </submittedName>
</protein>
<evidence type="ECO:0000256" key="1">
    <source>
        <dbReference type="SAM" id="Phobius"/>
    </source>
</evidence>
<keyword evidence="3" id="KW-1185">Reference proteome</keyword>
<dbReference type="PANTHER" id="PTHR33802:SF1">
    <property type="entry name" value="XK-RELATED PROTEIN"/>
    <property type="match status" value="1"/>
</dbReference>
<keyword evidence="1" id="KW-1133">Transmembrane helix</keyword>
<keyword evidence="1" id="KW-0472">Membrane</keyword>
<feature type="transmembrane region" description="Helical" evidence="1">
    <location>
        <begin position="186"/>
        <end position="204"/>
    </location>
</feature>
<feature type="transmembrane region" description="Helical" evidence="1">
    <location>
        <begin position="155"/>
        <end position="174"/>
    </location>
</feature>
<feature type="transmembrane region" description="Helical" evidence="1">
    <location>
        <begin position="211"/>
        <end position="228"/>
    </location>
</feature>
<evidence type="ECO:0000313" key="3">
    <source>
        <dbReference type="Proteomes" id="UP000182915"/>
    </source>
</evidence>
<dbReference type="PANTHER" id="PTHR33802">
    <property type="entry name" value="SI:CH211-161H7.5-RELATED"/>
    <property type="match status" value="1"/>
</dbReference>
<evidence type="ECO:0000313" key="2">
    <source>
        <dbReference type="EMBL" id="SEH53493.1"/>
    </source>
</evidence>
<feature type="transmembrane region" description="Helical" evidence="1">
    <location>
        <begin position="234"/>
        <end position="254"/>
    </location>
</feature>
<name>A0A1H6J1Y8_MYCRU</name>
<keyword evidence="1" id="KW-0812">Transmembrane</keyword>
<accession>A0A1H6J1Y8</accession>
<dbReference type="STRING" id="370526.SAMN04489835_1109"/>
<dbReference type="RefSeq" id="WP_083406334.1">
    <property type="nucleotide sequence ID" value="NZ_LT629971.1"/>
</dbReference>
<feature type="transmembrane region" description="Helical" evidence="1">
    <location>
        <begin position="12"/>
        <end position="31"/>
    </location>
</feature>
<gene>
    <name evidence="2" type="ORF">SAMN04489835_1109</name>
</gene>
<dbReference type="OrthoDB" id="5189031at2"/>